<comment type="caution">
    <text evidence="2">The sequence shown here is derived from an EMBL/GenBank/DDBJ whole genome shotgun (WGS) entry which is preliminary data.</text>
</comment>
<name>A0A5N5T4N4_9CRUS</name>
<dbReference type="AlphaFoldDB" id="A0A5N5T4N4"/>
<reference evidence="2 3" key="1">
    <citation type="journal article" date="2019" name="PLoS Biol.">
        <title>Sex chromosomes control vertical transmission of feminizing Wolbachia symbionts in an isopod.</title>
        <authorList>
            <person name="Becking T."/>
            <person name="Chebbi M.A."/>
            <person name="Giraud I."/>
            <person name="Moumen B."/>
            <person name="Laverre T."/>
            <person name="Caubet Y."/>
            <person name="Peccoud J."/>
            <person name="Gilbert C."/>
            <person name="Cordaux R."/>
        </authorList>
    </citation>
    <scope>NUCLEOTIDE SEQUENCE [LARGE SCALE GENOMIC DNA]</scope>
    <source>
        <strain evidence="2">ANa2</strain>
        <tissue evidence="2">Whole body excluding digestive tract and cuticle</tissue>
    </source>
</reference>
<feature type="chain" id="PRO_5024273591" evidence="1">
    <location>
        <begin position="20"/>
        <end position="147"/>
    </location>
</feature>
<sequence>MLNVLTILLFRLYYDVLQNSQVSRTASTKENITLETLIPTSLLKSWKENMANEDLGKVALSRKISEDSIENTTVDCLKSNGSCVGNPLRTIVDSANKSSELEPEFERYIETLFNPPSQSVTPDWDVVLGTFSFYAEEKWRNFLIKTG</sequence>
<evidence type="ECO:0000313" key="3">
    <source>
        <dbReference type="Proteomes" id="UP000326759"/>
    </source>
</evidence>
<dbReference type="EMBL" id="SEYY01010310">
    <property type="protein sequence ID" value="KAB7501533.1"/>
    <property type="molecule type" value="Genomic_DNA"/>
</dbReference>
<evidence type="ECO:0000256" key="1">
    <source>
        <dbReference type="SAM" id="SignalP"/>
    </source>
</evidence>
<keyword evidence="1" id="KW-0732">Signal</keyword>
<feature type="signal peptide" evidence="1">
    <location>
        <begin position="1"/>
        <end position="19"/>
    </location>
</feature>
<evidence type="ECO:0000313" key="2">
    <source>
        <dbReference type="EMBL" id="KAB7501533.1"/>
    </source>
</evidence>
<proteinExistence type="predicted"/>
<dbReference type="Proteomes" id="UP000326759">
    <property type="component" value="Unassembled WGS sequence"/>
</dbReference>
<keyword evidence="3" id="KW-1185">Reference proteome</keyword>
<protein>
    <submittedName>
        <fullName evidence="2">Uncharacterized protein</fullName>
    </submittedName>
</protein>
<organism evidence="2 3">
    <name type="scientific">Armadillidium nasatum</name>
    <dbReference type="NCBI Taxonomy" id="96803"/>
    <lineage>
        <taxon>Eukaryota</taxon>
        <taxon>Metazoa</taxon>
        <taxon>Ecdysozoa</taxon>
        <taxon>Arthropoda</taxon>
        <taxon>Crustacea</taxon>
        <taxon>Multicrustacea</taxon>
        <taxon>Malacostraca</taxon>
        <taxon>Eumalacostraca</taxon>
        <taxon>Peracarida</taxon>
        <taxon>Isopoda</taxon>
        <taxon>Oniscidea</taxon>
        <taxon>Crinocheta</taxon>
        <taxon>Armadillidiidae</taxon>
        <taxon>Armadillidium</taxon>
    </lineage>
</organism>
<accession>A0A5N5T4N4</accession>
<gene>
    <name evidence="2" type="ORF">Anas_11418</name>
</gene>